<dbReference type="Proteomes" id="UP000094329">
    <property type="component" value="Unassembled WGS sequence"/>
</dbReference>
<reference evidence="1 2" key="1">
    <citation type="submission" date="2016-08" db="EMBL/GenBank/DDBJ databases">
        <title>Draft genome sequence of Candidatus Piscirickettsia litoralis, from seawater.</title>
        <authorList>
            <person name="Wan X."/>
            <person name="Lee A.J."/>
            <person name="Hou S."/>
            <person name="Donachie S.P."/>
        </authorList>
    </citation>
    <scope>NUCLEOTIDE SEQUENCE [LARGE SCALE GENOMIC DNA]</scope>
    <source>
        <strain evidence="1 2">Y2</strain>
    </source>
</reference>
<dbReference type="EMBL" id="MDTU01000002">
    <property type="protein sequence ID" value="ODN41449.1"/>
    <property type="molecule type" value="Genomic_DNA"/>
</dbReference>
<accession>A0ABX2ZXV6</accession>
<comment type="caution">
    <text evidence="1">The sequence shown here is derived from an EMBL/GenBank/DDBJ whole genome shotgun (WGS) entry which is preliminary data.</text>
</comment>
<sequence length="75" mass="8502">MIQKYGVYIQSQLFYDNQCKIADVSIVEKDLSFVTSTADKFDLAIPITNTSYHVVDQFLKSAAGDDDVVEMIKYI</sequence>
<gene>
    <name evidence="1" type="ORF">BGC07_15100</name>
</gene>
<evidence type="ECO:0000313" key="1">
    <source>
        <dbReference type="EMBL" id="ODN41449.1"/>
    </source>
</evidence>
<evidence type="ECO:0000313" key="2">
    <source>
        <dbReference type="Proteomes" id="UP000094329"/>
    </source>
</evidence>
<protein>
    <submittedName>
        <fullName evidence="1">Uncharacterized protein</fullName>
    </submittedName>
</protein>
<keyword evidence="2" id="KW-1185">Reference proteome</keyword>
<proteinExistence type="predicted"/>
<organism evidence="1 2">
    <name type="scientific">Piscirickettsia litoralis</name>
    <dbReference type="NCBI Taxonomy" id="1891921"/>
    <lineage>
        <taxon>Bacteria</taxon>
        <taxon>Pseudomonadati</taxon>
        <taxon>Pseudomonadota</taxon>
        <taxon>Gammaproteobacteria</taxon>
        <taxon>Thiotrichales</taxon>
        <taxon>Piscirickettsiaceae</taxon>
        <taxon>Piscirickettsia</taxon>
    </lineage>
</organism>
<name>A0ABX2ZXV6_9GAMM</name>